<dbReference type="PANTHER" id="PTHR47360">
    <property type="entry name" value="MUREIN DD-ENDOPEPTIDASE MEPS/MUREIN LD-CARBOXYPEPTIDASE"/>
    <property type="match status" value="1"/>
</dbReference>
<comment type="caution">
    <text evidence="8">The sequence shown here is derived from an EMBL/GenBank/DDBJ whole genome shotgun (WGS) entry which is preliminary data.</text>
</comment>
<feature type="compositionally biased region" description="Low complexity" evidence="6">
    <location>
        <begin position="34"/>
        <end position="58"/>
    </location>
</feature>
<feature type="domain" description="NlpC/P60" evidence="7">
    <location>
        <begin position="63"/>
        <end position="184"/>
    </location>
</feature>
<protein>
    <submittedName>
        <fullName evidence="8">Lipoprotein Spr/probable lipoprotein NlpC</fullName>
    </submittedName>
</protein>
<evidence type="ECO:0000313" key="8">
    <source>
        <dbReference type="EMBL" id="PWK53221.1"/>
    </source>
</evidence>
<evidence type="ECO:0000256" key="2">
    <source>
        <dbReference type="ARBA" id="ARBA00022670"/>
    </source>
</evidence>
<keyword evidence="2" id="KW-0645">Protease</keyword>
<evidence type="ECO:0000256" key="5">
    <source>
        <dbReference type="ARBA" id="ARBA00022807"/>
    </source>
</evidence>
<keyword evidence="8" id="KW-0449">Lipoprotein</keyword>
<evidence type="ECO:0000259" key="7">
    <source>
        <dbReference type="PROSITE" id="PS51935"/>
    </source>
</evidence>
<feature type="region of interest" description="Disordered" evidence="6">
    <location>
        <begin position="32"/>
        <end position="58"/>
    </location>
</feature>
<keyword evidence="9" id="KW-1185">Reference proteome</keyword>
<gene>
    <name evidence="8" type="ORF">C8D97_10344</name>
</gene>
<keyword evidence="3" id="KW-0732">Signal</keyword>
<dbReference type="EMBL" id="QGGU01000003">
    <property type="protein sequence ID" value="PWK53221.1"/>
    <property type="molecule type" value="Genomic_DNA"/>
</dbReference>
<accession>A0A316FWZ3</accession>
<dbReference type="GO" id="GO:0008234">
    <property type="term" value="F:cysteine-type peptidase activity"/>
    <property type="evidence" value="ECO:0007669"/>
    <property type="project" value="UniProtKB-KW"/>
</dbReference>
<comment type="similarity">
    <text evidence="1">Belongs to the peptidase C40 family.</text>
</comment>
<dbReference type="InterPro" id="IPR000064">
    <property type="entry name" value="NLP_P60_dom"/>
</dbReference>
<evidence type="ECO:0000256" key="1">
    <source>
        <dbReference type="ARBA" id="ARBA00007074"/>
    </source>
</evidence>
<dbReference type="GO" id="GO:0006508">
    <property type="term" value="P:proteolysis"/>
    <property type="evidence" value="ECO:0007669"/>
    <property type="project" value="UniProtKB-KW"/>
</dbReference>
<keyword evidence="4" id="KW-0378">Hydrolase</keyword>
<dbReference type="InterPro" id="IPR038765">
    <property type="entry name" value="Papain-like_cys_pep_sf"/>
</dbReference>
<evidence type="ECO:0000256" key="3">
    <source>
        <dbReference type="ARBA" id="ARBA00022729"/>
    </source>
</evidence>
<sequence length="185" mass="20847">MLMKHSLIKLLTFRIVVLLLTTVTIGCSQKHSRLTNNSTHNSSSQNPSSHSASSQQNINPNRRQAIKQLDAFFQRWIGVPYAIGGLSRAGVDCSGWAKLAYANAFGKRLPRTTARQVTTGNWIARSNLQWGDLVFFKTGVKVRHVGIYIGNDQFMHASTSVGVTVSKLSNPYWHSRYWMARRHNF</sequence>
<evidence type="ECO:0000256" key="6">
    <source>
        <dbReference type="SAM" id="MobiDB-lite"/>
    </source>
</evidence>
<organism evidence="8 9">
    <name type="scientific">Pleionea mediterranea</name>
    <dbReference type="NCBI Taxonomy" id="523701"/>
    <lineage>
        <taxon>Bacteria</taxon>
        <taxon>Pseudomonadati</taxon>
        <taxon>Pseudomonadota</taxon>
        <taxon>Gammaproteobacteria</taxon>
        <taxon>Oceanospirillales</taxon>
        <taxon>Pleioneaceae</taxon>
        <taxon>Pleionea</taxon>
    </lineage>
</organism>
<dbReference type="Pfam" id="PF00877">
    <property type="entry name" value="NLPC_P60"/>
    <property type="match status" value="1"/>
</dbReference>
<dbReference type="PROSITE" id="PS51935">
    <property type="entry name" value="NLPC_P60"/>
    <property type="match status" value="1"/>
</dbReference>
<reference evidence="8 9" key="1">
    <citation type="submission" date="2018-05" db="EMBL/GenBank/DDBJ databases">
        <title>Genomic Encyclopedia of Type Strains, Phase IV (KMG-IV): sequencing the most valuable type-strain genomes for metagenomic binning, comparative biology and taxonomic classification.</title>
        <authorList>
            <person name="Goeker M."/>
        </authorList>
    </citation>
    <scope>NUCLEOTIDE SEQUENCE [LARGE SCALE GENOMIC DNA]</scope>
    <source>
        <strain evidence="8 9">DSM 25350</strain>
    </source>
</reference>
<proteinExistence type="inferred from homology"/>
<dbReference type="PANTHER" id="PTHR47360:SF1">
    <property type="entry name" value="ENDOPEPTIDASE NLPC-RELATED"/>
    <property type="match status" value="1"/>
</dbReference>
<dbReference type="AlphaFoldDB" id="A0A316FWZ3"/>
<dbReference type="InterPro" id="IPR052062">
    <property type="entry name" value="Murein_DD/LD_carboxypeptidase"/>
</dbReference>
<dbReference type="SUPFAM" id="SSF54001">
    <property type="entry name" value="Cysteine proteinases"/>
    <property type="match status" value="1"/>
</dbReference>
<keyword evidence="5" id="KW-0788">Thiol protease</keyword>
<dbReference type="Gene3D" id="3.90.1720.10">
    <property type="entry name" value="endopeptidase domain like (from Nostoc punctiforme)"/>
    <property type="match status" value="1"/>
</dbReference>
<name>A0A316FWZ3_9GAMM</name>
<dbReference type="Proteomes" id="UP000245790">
    <property type="component" value="Unassembled WGS sequence"/>
</dbReference>
<evidence type="ECO:0000313" key="9">
    <source>
        <dbReference type="Proteomes" id="UP000245790"/>
    </source>
</evidence>
<evidence type="ECO:0000256" key="4">
    <source>
        <dbReference type="ARBA" id="ARBA00022801"/>
    </source>
</evidence>
<dbReference type="PROSITE" id="PS51257">
    <property type="entry name" value="PROKAR_LIPOPROTEIN"/>
    <property type="match status" value="1"/>
</dbReference>